<reference evidence="2 3" key="1">
    <citation type="journal article" date="2013" name="Int. J. Syst. Evol. Microbiol.">
        <title>Kordia antarctica sp. nov., isolated from Antarctic seawater.</title>
        <authorList>
            <person name="Baek K."/>
            <person name="Choi A."/>
            <person name="Kang I."/>
            <person name="Lee K."/>
            <person name="Cho J.C."/>
        </authorList>
    </citation>
    <scope>NUCLEOTIDE SEQUENCE [LARGE SCALE GENOMIC DNA]</scope>
    <source>
        <strain evidence="2 3">IMCC3317</strain>
    </source>
</reference>
<accession>A0A7L4ZG46</accession>
<gene>
    <name evidence="2" type="ORF">IMCC3317_08260</name>
</gene>
<evidence type="ECO:0000313" key="3">
    <source>
        <dbReference type="Proteomes" id="UP000464657"/>
    </source>
</evidence>
<dbReference type="RefSeq" id="WP_160128220.1">
    <property type="nucleotide sequence ID" value="NZ_CP019288.1"/>
</dbReference>
<keyword evidence="1" id="KW-1133">Transmembrane helix</keyword>
<dbReference type="OrthoDB" id="1488930at2"/>
<keyword evidence="1" id="KW-0812">Transmembrane</keyword>
<feature type="transmembrane region" description="Helical" evidence="1">
    <location>
        <begin position="316"/>
        <end position="337"/>
    </location>
</feature>
<feature type="transmembrane region" description="Helical" evidence="1">
    <location>
        <begin position="275"/>
        <end position="295"/>
    </location>
</feature>
<feature type="transmembrane region" description="Helical" evidence="1">
    <location>
        <begin position="72"/>
        <end position="95"/>
    </location>
</feature>
<dbReference type="Proteomes" id="UP000464657">
    <property type="component" value="Chromosome"/>
</dbReference>
<feature type="transmembrane region" description="Helical" evidence="1">
    <location>
        <begin position="427"/>
        <end position="444"/>
    </location>
</feature>
<name>A0A7L4ZG46_9FLAO</name>
<dbReference type="KEGG" id="kan:IMCC3317_08260"/>
<feature type="transmembrane region" description="Helical" evidence="1">
    <location>
        <begin position="349"/>
        <end position="374"/>
    </location>
</feature>
<dbReference type="EMBL" id="CP019288">
    <property type="protein sequence ID" value="QHI35480.1"/>
    <property type="molecule type" value="Genomic_DNA"/>
</dbReference>
<evidence type="ECO:0000256" key="1">
    <source>
        <dbReference type="SAM" id="Phobius"/>
    </source>
</evidence>
<feature type="transmembrane region" description="Helical" evidence="1">
    <location>
        <begin position="245"/>
        <end position="269"/>
    </location>
</feature>
<feature type="transmembrane region" description="Helical" evidence="1">
    <location>
        <begin position="160"/>
        <end position="182"/>
    </location>
</feature>
<evidence type="ECO:0008006" key="4">
    <source>
        <dbReference type="Google" id="ProtNLM"/>
    </source>
</evidence>
<feature type="transmembrane region" description="Helical" evidence="1">
    <location>
        <begin position="33"/>
        <end position="51"/>
    </location>
</feature>
<keyword evidence="3" id="KW-1185">Reference proteome</keyword>
<sequence length="947" mass="109597">METDQENQEKKSQSRLVKLGNVVYEFFASFNKFRRASFLSIIILAIIFLLVKALDQAYTLLVDMVESAPGSLILCYIIISVFALVISHYPIYIYYAKDINDSKDENYWYAHVWLGIYKIFTFSKKPEKEVIKRQKTEEINESGTSKLIGSKRKKEYKPDYFAKFFRYSLGLCIFSIWTYYIFKTYEPKLLFAFGDINIILWSNLFFYIIPFLVIIYMLIKKNKVEKANKKYRETHDKDSPAYEKFYTNGIVFFYIITLLSIVVLLITAFSGNFNTASYFLLQSLTLFLSLTYIYFRLFRSKLYDYASIPVLKRIEVNFNYVVFFFIVAVLIFGLILYSNIAVAYDLPLVNAMVILLGYIYIIYYGLACVLKYLFVIQAIKRQYSAYKCGEIEEQPYRDASGLKESKFARIIPLTAQGQFVATGQKKTTFYLVAIIAIIICSMIWRESTVHELDTRVPHMDNDVLHMRTYLDSLEKRIQNDKPLIFVASHGGAVKANIWTMKLLNHLQKETKGEFLDQTASFSGASGGMMGLSMYAVLSGQFPKNSINRFENIDGRINTVARKNYASMDISYTLGWDFIRKAILLKQMSQHKDRAYYSMVAYQNLLEDKNGRTLIDESFQGYWKKNIFDKNEYFPALLVNTSKTNGRRGVFSSVRYDQTERDLFLNADNLAQLEPIFPENGDEKRSVVSFYQAVSCTNRFPGFSPAAKIKGYGHFIDAGAIDNSGLLTSLDWYDFLKNSKDFIIQPETNVIFVEIINGKSNYIKYLLEKFKDTTQIDFITFDEKEQGNLSAVISAGANLDKNPDYFSDLIKRLEKRGRKPESELKDSLASAINSKKYRVKHVPIYLPRVITITDVEVFVGGEIEGFINDDPNGIKVRDSLVNFLKVENKQIFSMTEDANNKHHWKTYEPTLARHLSKSTLNYYDSILKNSKFIKNDVEFLNKQLKNNN</sequence>
<organism evidence="2 3">
    <name type="scientific">Kordia antarctica</name>
    <dbReference type="NCBI Taxonomy" id="1218801"/>
    <lineage>
        <taxon>Bacteria</taxon>
        <taxon>Pseudomonadati</taxon>
        <taxon>Bacteroidota</taxon>
        <taxon>Flavobacteriia</taxon>
        <taxon>Flavobacteriales</taxon>
        <taxon>Flavobacteriaceae</taxon>
        <taxon>Kordia</taxon>
    </lineage>
</organism>
<keyword evidence="1" id="KW-0472">Membrane</keyword>
<dbReference type="InterPro" id="IPR016035">
    <property type="entry name" value="Acyl_Trfase/lysoPLipase"/>
</dbReference>
<evidence type="ECO:0000313" key="2">
    <source>
        <dbReference type="EMBL" id="QHI35480.1"/>
    </source>
</evidence>
<proteinExistence type="predicted"/>
<protein>
    <recommendedName>
        <fullName evidence="4">PNPLA domain-containing protein</fullName>
    </recommendedName>
</protein>
<feature type="transmembrane region" description="Helical" evidence="1">
    <location>
        <begin position="198"/>
        <end position="219"/>
    </location>
</feature>
<dbReference type="SUPFAM" id="SSF52151">
    <property type="entry name" value="FabD/lysophospholipase-like"/>
    <property type="match status" value="1"/>
</dbReference>
<dbReference type="AlphaFoldDB" id="A0A7L4ZG46"/>